<comment type="caution">
    <text evidence="1">The sequence shown here is derived from an EMBL/GenBank/DDBJ whole genome shotgun (WGS) entry which is preliminary data.</text>
</comment>
<evidence type="ECO:0000313" key="1">
    <source>
        <dbReference type="EMBL" id="MBD1421625.1"/>
    </source>
</evidence>
<gene>
    <name evidence="1" type="ORF">H8B21_08610</name>
</gene>
<dbReference type="Proteomes" id="UP000651112">
    <property type="component" value="Unassembled WGS sequence"/>
</dbReference>
<name>A0ABR7XR47_9SPHI</name>
<dbReference type="EMBL" id="JACNYL010000002">
    <property type="protein sequence ID" value="MBD1421625.1"/>
    <property type="molecule type" value="Genomic_DNA"/>
</dbReference>
<accession>A0ABR7XR47</accession>
<proteinExistence type="predicted"/>
<dbReference type="RefSeq" id="WP_190313374.1">
    <property type="nucleotide sequence ID" value="NZ_JACNYL010000002.1"/>
</dbReference>
<reference evidence="1 2" key="1">
    <citation type="submission" date="2020-08" db="EMBL/GenBank/DDBJ databases">
        <title>Sphingobacterium sp. DN00404 isolated from aquaculture water.</title>
        <authorList>
            <person name="Zhang M."/>
        </authorList>
    </citation>
    <scope>NUCLEOTIDE SEQUENCE [LARGE SCALE GENOMIC DNA]</scope>
    <source>
        <strain evidence="1 2">KCTC 42746</strain>
    </source>
</reference>
<sequence>MNRFKISDLRDNVGEIDLFITSISFEDRCKVVYDELLNCNLIRRKSWVAFNKNEQEFFEGNFAHFQSNDKVEFMEFSSDNPLVSYKSLIGKFIFNENIGNILVDISTFTHEGLLILFKYLEIFRDFYKGVRFIYLGVEEYSYKEQEGNKWLSKGTKTIRSVLGYPGVLNPAKKNHLIILFGFEYERTVKLIESFEFDKVSIGVGPEGSLNSKHYELNRKLHLDLINRYPFCEPFEFSLDDSIKCQQEIEKQINKYPNYNVVITPLNNKISTLGAGLVALQNPVVQLSYVRPHEYNINAYSKPSDDCYLFSLEYFDLIKKGS</sequence>
<evidence type="ECO:0000313" key="2">
    <source>
        <dbReference type="Proteomes" id="UP000651112"/>
    </source>
</evidence>
<organism evidence="1 2">
    <name type="scientific">Sphingobacterium chuzhouense</name>
    <dbReference type="NCBI Taxonomy" id="1742264"/>
    <lineage>
        <taxon>Bacteria</taxon>
        <taxon>Pseudomonadati</taxon>
        <taxon>Bacteroidota</taxon>
        <taxon>Sphingobacteriia</taxon>
        <taxon>Sphingobacteriales</taxon>
        <taxon>Sphingobacteriaceae</taxon>
        <taxon>Sphingobacterium</taxon>
    </lineage>
</organism>
<protein>
    <submittedName>
        <fullName evidence="1">Uncharacterized protein</fullName>
    </submittedName>
</protein>
<keyword evidence="2" id="KW-1185">Reference proteome</keyword>